<accession>A0A9D9IEE3</accession>
<protein>
    <submittedName>
        <fullName evidence="1">DUF4855 domain-containing protein</fullName>
    </submittedName>
</protein>
<dbReference type="Pfam" id="PF16147">
    <property type="entry name" value="DUF4855"/>
    <property type="match status" value="1"/>
</dbReference>
<dbReference type="EMBL" id="JADIMB010000036">
    <property type="protein sequence ID" value="MBO8470646.1"/>
    <property type="molecule type" value="Genomic_DNA"/>
</dbReference>
<organism evidence="1 2">
    <name type="scientific">Candidatus Cryptobacteroides faecavium</name>
    <dbReference type="NCBI Taxonomy" id="2840762"/>
    <lineage>
        <taxon>Bacteria</taxon>
        <taxon>Pseudomonadati</taxon>
        <taxon>Bacteroidota</taxon>
        <taxon>Bacteroidia</taxon>
        <taxon>Bacteroidales</taxon>
        <taxon>Candidatus Cryptobacteroides</taxon>
    </lineage>
</organism>
<dbReference type="InterPro" id="IPR032329">
    <property type="entry name" value="DUF4855"/>
</dbReference>
<name>A0A9D9IEE3_9BACT</name>
<evidence type="ECO:0000313" key="2">
    <source>
        <dbReference type="Proteomes" id="UP000823603"/>
    </source>
</evidence>
<proteinExistence type="predicted"/>
<reference evidence="1" key="2">
    <citation type="journal article" date="2021" name="PeerJ">
        <title>Extensive microbial diversity within the chicken gut microbiome revealed by metagenomics and culture.</title>
        <authorList>
            <person name="Gilroy R."/>
            <person name="Ravi A."/>
            <person name="Getino M."/>
            <person name="Pursley I."/>
            <person name="Horton D.L."/>
            <person name="Alikhan N.F."/>
            <person name="Baker D."/>
            <person name="Gharbi K."/>
            <person name="Hall N."/>
            <person name="Watson M."/>
            <person name="Adriaenssens E.M."/>
            <person name="Foster-Nyarko E."/>
            <person name="Jarju S."/>
            <person name="Secka A."/>
            <person name="Antonio M."/>
            <person name="Oren A."/>
            <person name="Chaudhuri R.R."/>
            <person name="La Ragione R."/>
            <person name="Hildebrand F."/>
            <person name="Pallen M.J."/>
        </authorList>
    </citation>
    <scope>NUCLEOTIDE SEQUENCE</scope>
    <source>
        <strain evidence="1">B2-22910</strain>
    </source>
</reference>
<comment type="caution">
    <text evidence="1">The sequence shown here is derived from an EMBL/GenBank/DDBJ whole genome shotgun (WGS) entry which is preliminary data.</text>
</comment>
<dbReference type="AlphaFoldDB" id="A0A9D9IEE3"/>
<sequence>MTIPEPIRNMKHDLDVNVYWGELDGREMDFSRPEDRIRAVKWYINSVRKAFYDKGYEHLELGGFYWIAESASTSSDILNPIGEYLRGLKYSFNWIPYYSASGYDRWDEFGFSAAYLQPNYFFDTSVPSSRLDDACRIAEEEGMSLEMEFDENVLYGKADRLRSYMEYFKEYGAWDFRNLAYYVGRDAVRSMKNSSAGSIRQLYYDFCDWVVTRPVRDR</sequence>
<evidence type="ECO:0000313" key="1">
    <source>
        <dbReference type="EMBL" id="MBO8470646.1"/>
    </source>
</evidence>
<dbReference type="Proteomes" id="UP000823603">
    <property type="component" value="Unassembled WGS sequence"/>
</dbReference>
<gene>
    <name evidence="1" type="ORF">IAB82_02495</name>
</gene>
<reference evidence="1" key="1">
    <citation type="submission" date="2020-10" db="EMBL/GenBank/DDBJ databases">
        <authorList>
            <person name="Gilroy R."/>
        </authorList>
    </citation>
    <scope>NUCLEOTIDE SEQUENCE</scope>
    <source>
        <strain evidence="1">B2-22910</strain>
    </source>
</reference>